<accession>A0A2N0ZC39</accession>
<sequence length="251" mass="29450">MKRATFNDIYYLGRTIEENNQLRHIHYPEMLSKYDANFIQFKKMPSIEEFIIAEEKLMQFHVQNKMEHVKFYFPADKNLSDGLLLYLKQNFYVVGFLELFSIQPNNFPRISHHPDTVIEMVSDANLNAFLTLQKELDRQFGEEYAEANQKIHLKNYDDPSVAMAVAFYKGEAAGSVNVYLSEETAEIDSLSVLEKFRNKKIASRLQQAVMRRFTEKTFILVADGNDTPRDMYMKQGYDYLGVRYEAMKLIK</sequence>
<proteinExistence type="predicted"/>
<comment type="caution">
    <text evidence="2">The sequence shown here is derived from an EMBL/GenBank/DDBJ whole genome shotgun (WGS) entry which is preliminary data.</text>
</comment>
<keyword evidence="3" id="KW-1185">Reference proteome</keyword>
<evidence type="ECO:0000259" key="1">
    <source>
        <dbReference type="PROSITE" id="PS51186"/>
    </source>
</evidence>
<dbReference type="InterPro" id="IPR040549">
    <property type="entry name" value="DUF5613"/>
</dbReference>
<evidence type="ECO:0000313" key="3">
    <source>
        <dbReference type="Proteomes" id="UP000233343"/>
    </source>
</evidence>
<evidence type="ECO:0000313" key="2">
    <source>
        <dbReference type="EMBL" id="PKG27076.1"/>
    </source>
</evidence>
<dbReference type="Gene3D" id="3.40.630.30">
    <property type="match status" value="1"/>
</dbReference>
<protein>
    <submittedName>
        <fullName evidence="2">N-acetyltransferase</fullName>
    </submittedName>
</protein>
<gene>
    <name evidence="2" type="ORF">CWS20_20630</name>
</gene>
<dbReference type="Pfam" id="PF18467">
    <property type="entry name" value="DUF5613"/>
    <property type="match status" value="1"/>
</dbReference>
<dbReference type="AlphaFoldDB" id="A0A2N0ZC39"/>
<feature type="domain" description="N-acetyltransferase" evidence="1">
    <location>
        <begin position="119"/>
        <end position="251"/>
    </location>
</feature>
<keyword evidence="2" id="KW-0808">Transferase</keyword>
<dbReference type="Pfam" id="PF00583">
    <property type="entry name" value="Acetyltransf_1"/>
    <property type="match status" value="1"/>
</dbReference>
<name>A0A2N0ZC39_9BACI</name>
<dbReference type="InterPro" id="IPR000182">
    <property type="entry name" value="GNAT_dom"/>
</dbReference>
<dbReference type="PROSITE" id="PS51186">
    <property type="entry name" value="GNAT"/>
    <property type="match status" value="1"/>
</dbReference>
<dbReference type="InterPro" id="IPR016181">
    <property type="entry name" value="Acyl_CoA_acyltransferase"/>
</dbReference>
<dbReference type="CDD" id="cd04301">
    <property type="entry name" value="NAT_SF"/>
    <property type="match status" value="1"/>
</dbReference>
<dbReference type="SUPFAM" id="SSF55729">
    <property type="entry name" value="Acyl-CoA N-acyltransferases (Nat)"/>
    <property type="match status" value="1"/>
</dbReference>
<organism evidence="2 3">
    <name type="scientific">Cytobacillus horneckiae</name>
    <dbReference type="NCBI Taxonomy" id="549687"/>
    <lineage>
        <taxon>Bacteria</taxon>
        <taxon>Bacillati</taxon>
        <taxon>Bacillota</taxon>
        <taxon>Bacilli</taxon>
        <taxon>Bacillales</taxon>
        <taxon>Bacillaceae</taxon>
        <taxon>Cytobacillus</taxon>
    </lineage>
</organism>
<dbReference type="Proteomes" id="UP000233343">
    <property type="component" value="Unassembled WGS sequence"/>
</dbReference>
<dbReference type="RefSeq" id="WP_066199061.1">
    <property type="nucleotide sequence ID" value="NZ_JAMAUX010000002.1"/>
</dbReference>
<dbReference type="EMBL" id="PISD01000050">
    <property type="protein sequence ID" value="PKG27076.1"/>
    <property type="molecule type" value="Genomic_DNA"/>
</dbReference>
<dbReference type="GO" id="GO:0016747">
    <property type="term" value="F:acyltransferase activity, transferring groups other than amino-acyl groups"/>
    <property type="evidence" value="ECO:0007669"/>
    <property type="project" value="InterPro"/>
</dbReference>
<reference evidence="2 3" key="1">
    <citation type="journal article" date="2010" name="Int. J. Syst. Evol. Microbiol.">
        <title>Bacillus horneckiae sp. nov., isolated from a spacecraft-assembly clean room.</title>
        <authorList>
            <person name="Vaishampayan P."/>
            <person name="Probst A."/>
            <person name="Krishnamurthi S."/>
            <person name="Ghosh S."/>
            <person name="Osman S."/>
            <person name="McDowall A."/>
            <person name="Ruckmani A."/>
            <person name="Mayilraj S."/>
            <person name="Venkateswaran K."/>
        </authorList>
    </citation>
    <scope>NUCLEOTIDE SEQUENCE [LARGE SCALE GENOMIC DNA]</scope>
    <source>
        <strain evidence="3">1PO1SC</strain>
    </source>
</reference>